<organism evidence="2 3">
    <name type="scientific">Xylaria bambusicola</name>
    <dbReference type="NCBI Taxonomy" id="326684"/>
    <lineage>
        <taxon>Eukaryota</taxon>
        <taxon>Fungi</taxon>
        <taxon>Dikarya</taxon>
        <taxon>Ascomycota</taxon>
        <taxon>Pezizomycotina</taxon>
        <taxon>Sordariomycetes</taxon>
        <taxon>Xylariomycetidae</taxon>
        <taxon>Xylariales</taxon>
        <taxon>Xylariaceae</taxon>
        <taxon>Xylaria</taxon>
    </lineage>
</organism>
<evidence type="ECO:0000313" key="3">
    <source>
        <dbReference type="Proteomes" id="UP001305414"/>
    </source>
</evidence>
<reference evidence="2 3" key="1">
    <citation type="submission" date="2023-10" db="EMBL/GenBank/DDBJ databases">
        <title>Draft genome sequence of Xylaria bambusicola isolate GMP-LS, the root and basal stem rot pathogen of sugarcane in Indonesia.</title>
        <authorList>
            <person name="Selvaraj P."/>
            <person name="Muralishankar V."/>
            <person name="Muruganantham S."/>
            <person name="Sp S."/>
            <person name="Haryani S."/>
            <person name="Lau K.J.X."/>
            <person name="Naqvi N.I."/>
        </authorList>
    </citation>
    <scope>NUCLEOTIDE SEQUENCE [LARGE SCALE GENOMIC DNA]</scope>
    <source>
        <strain evidence="2">GMP-LS</strain>
    </source>
</reference>
<dbReference type="EMBL" id="JAWHQM010000003">
    <property type="protein sequence ID" value="KAK5626164.1"/>
    <property type="molecule type" value="Genomic_DNA"/>
</dbReference>
<feature type="compositionally biased region" description="Acidic residues" evidence="1">
    <location>
        <begin position="200"/>
        <end position="239"/>
    </location>
</feature>
<feature type="region of interest" description="Disordered" evidence="1">
    <location>
        <begin position="39"/>
        <end position="279"/>
    </location>
</feature>
<feature type="compositionally biased region" description="Low complexity" evidence="1">
    <location>
        <begin position="45"/>
        <end position="58"/>
    </location>
</feature>
<evidence type="ECO:0000256" key="1">
    <source>
        <dbReference type="SAM" id="MobiDB-lite"/>
    </source>
</evidence>
<feature type="compositionally biased region" description="Low complexity" evidence="1">
    <location>
        <begin position="258"/>
        <end position="267"/>
    </location>
</feature>
<sequence>MALKSEIDNLRPLTSLDDYTPDDQTMELVAKFYDETPVEDVSVAGSDTSLSDSSTDSGSDNDDDDDSSGYPSGNRSHRKTGGSDPRNDSDVEVVDIDSDGDDDEDRPDVSMRPHSDTEIPSRSGIDSKRPSDSTMATAEPAVIVIEDDDNGGHGRHRRNDPDYSTSDGLFIRSGSCTTHTDNNSNEVTVVSAPPGFIDLTLDDDDDNGMEIDDTESDQEEEDVKPEITLDDDDDDDDDDNRSIKLEESIYETPPNTPSPDSDSSSDTSLKRSASEYYLD</sequence>
<keyword evidence="3" id="KW-1185">Reference proteome</keyword>
<dbReference type="Proteomes" id="UP001305414">
    <property type="component" value="Unassembled WGS sequence"/>
</dbReference>
<protein>
    <submittedName>
        <fullName evidence="2">Uncharacterized protein</fullName>
    </submittedName>
</protein>
<dbReference type="AlphaFoldDB" id="A0AAN7URR5"/>
<feature type="compositionally biased region" description="Basic and acidic residues" evidence="1">
    <location>
        <begin position="107"/>
        <end position="131"/>
    </location>
</feature>
<proteinExistence type="predicted"/>
<name>A0AAN7URR5_9PEZI</name>
<accession>A0AAN7URR5</accession>
<evidence type="ECO:0000313" key="2">
    <source>
        <dbReference type="EMBL" id="KAK5626164.1"/>
    </source>
</evidence>
<comment type="caution">
    <text evidence="2">The sequence shown here is derived from an EMBL/GenBank/DDBJ whole genome shotgun (WGS) entry which is preliminary data.</text>
</comment>
<feature type="region of interest" description="Disordered" evidence="1">
    <location>
        <begin position="1"/>
        <end position="22"/>
    </location>
</feature>
<feature type="compositionally biased region" description="Polar residues" evidence="1">
    <location>
        <begin position="174"/>
        <end position="188"/>
    </location>
</feature>
<feature type="compositionally biased region" description="Acidic residues" evidence="1">
    <location>
        <begin position="90"/>
        <end position="106"/>
    </location>
</feature>
<gene>
    <name evidence="2" type="ORF">RRF57_001879</name>
</gene>